<dbReference type="AlphaFoldDB" id="A0A5K1JY85"/>
<accession>A0A5K1JY85</accession>
<evidence type="ECO:0000313" key="1">
    <source>
        <dbReference type="EMBL" id="VWO97302.1"/>
    </source>
</evidence>
<protein>
    <submittedName>
        <fullName evidence="1">CBFD_NFYB_HMF domain-containing protein</fullName>
    </submittedName>
</protein>
<proteinExistence type="predicted"/>
<reference evidence="1" key="1">
    <citation type="submission" date="2019-10" db="EMBL/GenBank/DDBJ databases">
        <authorList>
            <person name="Nor Muhammad N."/>
        </authorList>
    </citation>
    <scope>NUCLEOTIDE SEQUENCE</scope>
</reference>
<dbReference type="EMBL" id="LR726247">
    <property type="protein sequence ID" value="VWO97302.1"/>
    <property type="molecule type" value="Genomic_DNA"/>
</dbReference>
<name>A0A5K1JY85_9APHY</name>
<gene>
    <name evidence="1" type="primary">I1RXZ0</name>
</gene>
<organism evidence="1">
    <name type="scientific">Ganoderma boninense</name>
    <dbReference type="NCBI Taxonomy" id="34458"/>
    <lineage>
        <taxon>Eukaryota</taxon>
        <taxon>Fungi</taxon>
        <taxon>Dikarya</taxon>
        <taxon>Basidiomycota</taxon>
        <taxon>Agaricomycotina</taxon>
        <taxon>Agaricomycetes</taxon>
        <taxon>Polyporales</taxon>
        <taxon>Polyporaceae</taxon>
        <taxon>Ganoderma</taxon>
    </lineage>
</organism>
<sequence>MLTLEFLSHAPISISAAGLSYLRHNLRSKQQRFDPARDKKASFCPLVLKKSPETSMDTAMAGSDESSRNFVSIGMFIIDEFSFADEDGKPTGKTMTTQN</sequence>